<gene>
    <name evidence="1" type="ORF">GAY01_15605</name>
</gene>
<organism evidence="1 2">
    <name type="scientific">Phocaeicola vulgatus</name>
    <name type="common">Bacteroides vulgatus</name>
    <dbReference type="NCBI Taxonomy" id="821"/>
    <lineage>
        <taxon>Bacteria</taxon>
        <taxon>Pseudomonadati</taxon>
        <taxon>Bacteroidota</taxon>
        <taxon>Bacteroidia</taxon>
        <taxon>Bacteroidales</taxon>
        <taxon>Bacteroidaceae</taxon>
        <taxon>Phocaeicola</taxon>
    </lineage>
</organism>
<sequence length="143" mass="16405">MILTKNRELGELLPLSTNTNKGLTRRTAYFDLIQGKLYKIAYKEELYVYKPVICLLYVLRNGISSCYVASLSGYRNGVSHFKLICGNDIQFKLYQKLNSANYFDIMLECPDNSAGIMEIKAMDDLTVIETTEPLRDWQQIATE</sequence>
<evidence type="ECO:0000313" key="2">
    <source>
        <dbReference type="Proteomes" id="UP000433382"/>
    </source>
</evidence>
<name>A0A7J5FDI1_PHOVU</name>
<accession>A0A7J5FDI1</accession>
<comment type="caution">
    <text evidence="1">The sequence shown here is derived from an EMBL/GenBank/DDBJ whole genome shotgun (WGS) entry which is preliminary data.</text>
</comment>
<reference evidence="1 2" key="1">
    <citation type="journal article" date="2019" name="Nat. Med.">
        <title>A library of human gut bacterial isolates paired with longitudinal multiomics data enables mechanistic microbiome research.</title>
        <authorList>
            <person name="Poyet M."/>
            <person name="Groussin M."/>
            <person name="Gibbons S.M."/>
            <person name="Avila-Pacheco J."/>
            <person name="Jiang X."/>
            <person name="Kearney S.M."/>
            <person name="Perrotta A.R."/>
            <person name="Berdy B."/>
            <person name="Zhao S."/>
            <person name="Lieberman T.D."/>
            <person name="Swanson P.K."/>
            <person name="Smith M."/>
            <person name="Roesemann S."/>
            <person name="Alexander J.E."/>
            <person name="Rich S.A."/>
            <person name="Livny J."/>
            <person name="Vlamakis H."/>
            <person name="Clish C."/>
            <person name="Bullock K."/>
            <person name="Deik A."/>
            <person name="Scott J."/>
            <person name="Pierce K.A."/>
            <person name="Xavier R.J."/>
            <person name="Alm E.J."/>
        </authorList>
    </citation>
    <scope>NUCLEOTIDE SEQUENCE [LARGE SCALE GENOMIC DNA]</scope>
    <source>
        <strain evidence="1 2">BIOML-A73</strain>
    </source>
</reference>
<protein>
    <submittedName>
        <fullName evidence="1">Uncharacterized protein</fullName>
    </submittedName>
</protein>
<evidence type="ECO:0000313" key="1">
    <source>
        <dbReference type="EMBL" id="KAB3567524.1"/>
    </source>
</evidence>
<dbReference type="Proteomes" id="UP000433382">
    <property type="component" value="Unassembled WGS sequence"/>
</dbReference>
<proteinExistence type="predicted"/>
<dbReference type="EMBL" id="WCZM01000023">
    <property type="protein sequence ID" value="KAB3567524.1"/>
    <property type="molecule type" value="Genomic_DNA"/>
</dbReference>
<dbReference type="AlphaFoldDB" id="A0A7J5FDI1"/>